<dbReference type="GO" id="GO:0071949">
    <property type="term" value="F:FAD binding"/>
    <property type="evidence" value="ECO:0007669"/>
    <property type="project" value="InterPro"/>
</dbReference>
<keyword evidence="5" id="KW-0560">Oxidoreductase</keyword>
<dbReference type="InterPro" id="IPR006094">
    <property type="entry name" value="Oxid_FAD_bind_N"/>
</dbReference>
<keyword evidence="8" id="KW-1185">Reference proteome</keyword>
<organism evidence="7 8">
    <name type="scientific">Pontibacter qinzhouensis</name>
    <dbReference type="NCBI Taxonomy" id="2603253"/>
    <lineage>
        <taxon>Bacteria</taxon>
        <taxon>Pseudomonadati</taxon>
        <taxon>Bacteroidota</taxon>
        <taxon>Cytophagia</taxon>
        <taxon>Cytophagales</taxon>
        <taxon>Hymenobacteraceae</taxon>
        <taxon>Pontibacter</taxon>
    </lineage>
</organism>
<dbReference type="InterPro" id="IPR016169">
    <property type="entry name" value="FAD-bd_PCMH_sub2"/>
</dbReference>
<dbReference type="EMBL" id="VRTY01000022">
    <property type="protein sequence ID" value="TXK48761.1"/>
    <property type="molecule type" value="Genomic_DNA"/>
</dbReference>
<dbReference type="PROSITE" id="PS00862">
    <property type="entry name" value="OX2_COVAL_FAD"/>
    <property type="match status" value="1"/>
</dbReference>
<dbReference type="InterPro" id="IPR036318">
    <property type="entry name" value="FAD-bd_PCMH-like_sf"/>
</dbReference>
<dbReference type="Proteomes" id="UP000321926">
    <property type="component" value="Unassembled WGS sequence"/>
</dbReference>
<dbReference type="SUPFAM" id="SSF56176">
    <property type="entry name" value="FAD-binding/transporter-associated domain-like"/>
    <property type="match status" value="1"/>
</dbReference>
<evidence type="ECO:0000256" key="5">
    <source>
        <dbReference type="ARBA" id="ARBA00023002"/>
    </source>
</evidence>
<evidence type="ECO:0000313" key="7">
    <source>
        <dbReference type="EMBL" id="TXK48761.1"/>
    </source>
</evidence>
<protein>
    <submittedName>
        <fullName evidence="7">FAD-binding oxidoreductase</fullName>
    </submittedName>
</protein>
<dbReference type="Pfam" id="PF01565">
    <property type="entry name" value="FAD_binding_4"/>
    <property type="match status" value="1"/>
</dbReference>
<reference evidence="7 8" key="1">
    <citation type="submission" date="2019-08" db="EMBL/GenBank/DDBJ databases">
        <authorList>
            <person name="Shi S."/>
        </authorList>
    </citation>
    <scope>NUCLEOTIDE SEQUENCE [LARGE SCALE GENOMIC DNA]</scope>
    <source>
        <strain evidence="7 8">GY10130</strain>
    </source>
</reference>
<evidence type="ECO:0000256" key="1">
    <source>
        <dbReference type="ARBA" id="ARBA00001974"/>
    </source>
</evidence>
<comment type="cofactor">
    <cofactor evidence="1">
        <name>FAD</name>
        <dbReference type="ChEBI" id="CHEBI:57692"/>
    </cofactor>
</comment>
<gene>
    <name evidence="7" type="ORF">FVR03_07775</name>
</gene>
<evidence type="ECO:0000259" key="6">
    <source>
        <dbReference type="PROSITE" id="PS51387"/>
    </source>
</evidence>
<accession>A0A5C8KAJ6</accession>
<dbReference type="Gene3D" id="3.30.43.10">
    <property type="entry name" value="Uridine Diphospho-n-acetylenolpyruvylglucosamine Reductase, domain 2"/>
    <property type="match status" value="1"/>
</dbReference>
<evidence type="ECO:0000256" key="4">
    <source>
        <dbReference type="ARBA" id="ARBA00022827"/>
    </source>
</evidence>
<keyword evidence="3" id="KW-0285">Flavoprotein</keyword>
<evidence type="ECO:0000256" key="2">
    <source>
        <dbReference type="ARBA" id="ARBA00005466"/>
    </source>
</evidence>
<dbReference type="GO" id="GO:0016491">
    <property type="term" value="F:oxidoreductase activity"/>
    <property type="evidence" value="ECO:0007669"/>
    <property type="project" value="UniProtKB-KW"/>
</dbReference>
<keyword evidence="4" id="KW-0274">FAD</keyword>
<evidence type="ECO:0000313" key="8">
    <source>
        <dbReference type="Proteomes" id="UP000321926"/>
    </source>
</evidence>
<dbReference type="Pfam" id="PF08031">
    <property type="entry name" value="BBE"/>
    <property type="match status" value="1"/>
</dbReference>
<dbReference type="InterPro" id="IPR012951">
    <property type="entry name" value="BBE"/>
</dbReference>
<dbReference type="InterPro" id="IPR050416">
    <property type="entry name" value="FAD-linked_Oxidoreductase"/>
</dbReference>
<dbReference type="OrthoDB" id="545125at2"/>
<dbReference type="AlphaFoldDB" id="A0A5C8KAJ6"/>
<dbReference type="InterPro" id="IPR016166">
    <property type="entry name" value="FAD-bd_PCMH"/>
</dbReference>
<proteinExistence type="inferred from homology"/>
<feature type="domain" description="FAD-binding PCMH-type" evidence="6">
    <location>
        <begin position="2"/>
        <end position="172"/>
    </location>
</feature>
<dbReference type="Gene3D" id="3.30.465.10">
    <property type="match status" value="1"/>
</dbReference>
<evidence type="ECO:0000256" key="3">
    <source>
        <dbReference type="ARBA" id="ARBA00022630"/>
    </source>
</evidence>
<comment type="caution">
    <text evidence="7">The sequence shown here is derived from an EMBL/GenBank/DDBJ whole genome shotgun (WGS) entry which is preliminary data.</text>
</comment>
<sequence length="427" mass="46916">MINRFPGLIVRCAGVADVKHAVDFARKHDLLISVRGGGHNIAGSCLTDGGLMIDLSQMRGVRVDPVTKTARVEPGCTLADFDHEAQAFELATPVGINSTTGIAGLTLGGGFGWLSRKYGMTVDNLLSADVVTADGNLLTVSQDSHADLFWALRGGGGNFGIITSFKFQLHQVGPQVLSGLVVYPYQHARQVLQFYREFSATLPDEAVVWAVMRKAPPLPFLAEEWHGKEVVILAVFYEGDVSVGKVVLDPIRAFGNSIADVVGPHVYTSWQQAFDPLLTSGARNYWKSHNLSELSDEVLDLLITRAGNLPTPQTEIFVAQVGGQISRIGNDETAYANRDAKYIVNVHTRWDTAPEDEQNVQWTRSFFNELAPFATGGVYVNFMAQDEETRIQAAYGLNLERLSEIKSKYDRHNMFRSNQNILPTAFA</sequence>
<dbReference type="InterPro" id="IPR016167">
    <property type="entry name" value="FAD-bd_PCMH_sub1"/>
</dbReference>
<comment type="similarity">
    <text evidence="2">Belongs to the oxygen-dependent FAD-linked oxidoreductase family.</text>
</comment>
<dbReference type="PANTHER" id="PTHR42973">
    <property type="entry name" value="BINDING OXIDOREDUCTASE, PUTATIVE (AFU_ORTHOLOGUE AFUA_1G17690)-RELATED"/>
    <property type="match status" value="1"/>
</dbReference>
<dbReference type="PANTHER" id="PTHR42973:SF39">
    <property type="entry name" value="FAD-BINDING PCMH-TYPE DOMAIN-CONTAINING PROTEIN"/>
    <property type="match status" value="1"/>
</dbReference>
<name>A0A5C8KAJ6_9BACT</name>
<dbReference type="Gene3D" id="3.40.462.20">
    <property type="match status" value="1"/>
</dbReference>
<dbReference type="PROSITE" id="PS51387">
    <property type="entry name" value="FAD_PCMH"/>
    <property type="match status" value="1"/>
</dbReference>
<dbReference type="InterPro" id="IPR006093">
    <property type="entry name" value="Oxy_OxRdtase_FAD_BS"/>
</dbReference>